<protein>
    <submittedName>
        <fullName evidence="2">Uncharacterized protein</fullName>
    </submittedName>
</protein>
<accession>A0AAV1LSZ1</accession>
<evidence type="ECO:0000313" key="1">
    <source>
        <dbReference type="EMBL" id="CAK1597350.1"/>
    </source>
</evidence>
<dbReference type="Proteomes" id="UP001314205">
    <property type="component" value="Unassembled WGS sequence"/>
</dbReference>
<sequence>MVNENNIYFQRDTVNLKRAWDNMKAFTRKARAAECGSLFKTGGSPVKPPLPPHRGAIISMVEEVAPVIICEVKNSFDSDGCLLSSLEEEEVKSSDCKIDDNEPNKYHLAESEKTLTAEFPIQVINNIGTQDEQNIPFSPTDCIPRKPADYIRREGVL</sequence>
<organism evidence="2 3">
    <name type="scientific">Parnassius mnemosyne</name>
    <name type="common">clouded apollo</name>
    <dbReference type="NCBI Taxonomy" id="213953"/>
    <lineage>
        <taxon>Eukaryota</taxon>
        <taxon>Metazoa</taxon>
        <taxon>Ecdysozoa</taxon>
        <taxon>Arthropoda</taxon>
        <taxon>Hexapoda</taxon>
        <taxon>Insecta</taxon>
        <taxon>Pterygota</taxon>
        <taxon>Neoptera</taxon>
        <taxon>Endopterygota</taxon>
        <taxon>Lepidoptera</taxon>
        <taxon>Glossata</taxon>
        <taxon>Ditrysia</taxon>
        <taxon>Papilionoidea</taxon>
        <taxon>Papilionidae</taxon>
        <taxon>Parnassiinae</taxon>
        <taxon>Parnassini</taxon>
        <taxon>Parnassius</taxon>
        <taxon>Driopa</taxon>
    </lineage>
</organism>
<reference evidence="2 3" key="1">
    <citation type="submission" date="2023-11" db="EMBL/GenBank/DDBJ databases">
        <authorList>
            <person name="Hedman E."/>
            <person name="Englund M."/>
            <person name="Stromberg M."/>
            <person name="Nyberg Akerstrom W."/>
            <person name="Nylinder S."/>
            <person name="Jareborg N."/>
            <person name="Kallberg Y."/>
            <person name="Kronander E."/>
        </authorList>
    </citation>
    <scope>NUCLEOTIDE SEQUENCE [LARGE SCALE GENOMIC DNA]</scope>
</reference>
<gene>
    <name evidence="1" type="ORF">PARMNEM_LOCUS16579</name>
    <name evidence="2" type="ORF">PARMNEM_LOCUS16584</name>
</gene>
<keyword evidence="3" id="KW-1185">Reference proteome</keyword>
<name>A0AAV1LSZ1_9NEOP</name>
<evidence type="ECO:0000313" key="3">
    <source>
        <dbReference type="Proteomes" id="UP001314205"/>
    </source>
</evidence>
<dbReference type="EMBL" id="CAVLGL010000094">
    <property type="protein sequence ID" value="CAK1597350.1"/>
    <property type="molecule type" value="Genomic_DNA"/>
</dbReference>
<comment type="caution">
    <text evidence="2">The sequence shown here is derived from an EMBL/GenBank/DDBJ whole genome shotgun (WGS) entry which is preliminary data.</text>
</comment>
<proteinExistence type="predicted"/>
<evidence type="ECO:0000313" key="2">
    <source>
        <dbReference type="EMBL" id="CAK1597357.1"/>
    </source>
</evidence>
<dbReference type="AlphaFoldDB" id="A0AAV1LSZ1"/>
<dbReference type="EMBL" id="CAVLGL010000094">
    <property type="protein sequence ID" value="CAK1597357.1"/>
    <property type="molecule type" value="Genomic_DNA"/>
</dbReference>